<dbReference type="Pfam" id="PF16845">
    <property type="entry name" value="SQAPI"/>
    <property type="match status" value="1"/>
</dbReference>
<keyword evidence="1" id="KW-0732">Signal</keyword>
<organism evidence="3">
    <name type="scientific">Oryza brachyantha</name>
    <name type="common">malo sina</name>
    <dbReference type="NCBI Taxonomy" id="4533"/>
    <lineage>
        <taxon>Eukaryota</taxon>
        <taxon>Viridiplantae</taxon>
        <taxon>Streptophyta</taxon>
        <taxon>Embryophyta</taxon>
        <taxon>Tracheophyta</taxon>
        <taxon>Spermatophyta</taxon>
        <taxon>Magnoliopsida</taxon>
        <taxon>Liliopsida</taxon>
        <taxon>Poales</taxon>
        <taxon>Poaceae</taxon>
        <taxon>BOP clade</taxon>
        <taxon>Oryzoideae</taxon>
        <taxon>Oryzeae</taxon>
        <taxon>Oryzinae</taxon>
        <taxon>Oryza</taxon>
    </lineage>
</organism>
<accession>J3LKH9</accession>
<dbReference type="Proteomes" id="UP000006038">
    <property type="component" value="Chromosome 3"/>
</dbReference>
<dbReference type="PANTHER" id="PTHR47116">
    <property type="entry name" value="PHLOEM FILAMENT PROTEIN"/>
    <property type="match status" value="1"/>
</dbReference>
<feature type="chain" id="PRO_5018555556" evidence="1">
    <location>
        <begin position="35"/>
        <end position="128"/>
    </location>
</feature>
<dbReference type="AlphaFoldDB" id="J3LKH9"/>
<protein>
    <submittedName>
        <fullName evidence="3">Cysteine proteinase inhibitor</fullName>
    </submittedName>
</protein>
<name>J3LKH9_ORYBR</name>
<reference evidence="3" key="1">
    <citation type="journal article" date="2013" name="Nat. Commun.">
        <title>Whole-genome sequencing of Oryza brachyantha reveals mechanisms underlying Oryza genome evolution.</title>
        <authorList>
            <person name="Chen J."/>
            <person name="Huang Q."/>
            <person name="Gao D."/>
            <person name="Wang J."/>
            <person name="Lang Y."/>
            <person name="Liu T."/>
            <person name="Li B."/>
            <person name="Bai Z."/>
            <person name="Luis Goicoechea J."/>
            <person name="Liang C."/>
            <person name="Chen C."/>
            <person name="Zhang W."/>
            <person name="Sun S."/>
            <person name="Liao Y."/>
            <person name="Zhang X."/>
            <person name="Yang L."/>
            <person name="Song C."/>
            <person name="Wang M."/>
            <person name="Shi J."/>
            <person name="Liu G."/>
            <person name="Liu J."/>
            <person name="Zhou H."/>
            <person name="Zhou W."/>
            <person name="Yu Q."/>
            <person name="An N."/>
            <person name="Chen Y."/>
            <person name="Cai Q."/>
            <person name="Wang B."/>
            <person name="Liu B."/>
            <person name="Min J."/>
            <person name="Huang Y."/>
            <person name="Wu H."/>
            <person name="Li Z."/>
            <person name="Zhang Y."/>
            <person name="Yin Y."/>
            <person name="Song W."/>
            <person name="Jiang J."/>
            <person name="Jackson S.A."/>
            <person name="Wing R.A."/>
            <person name="Wang J."/>
            <person name="Chen M."/>
        </authorList>
    </citation>
    <scope>NUCLEOTIDE SEQUENCE [LARGE SCALE GENOMIC DNA]</scope>
    <source>
        <strain evidence="3">cv. IRGC 101232</strain>
    </source>
</reference>
<dbReference type="InterPro" id="IPR027214">
    <property type="entry name" value="Cystatin"/>
</dbReference>
<keyword evidence="4" id="KW-1185">Reference proteome</keyword>
<evidence type="ECO:0000256" key="1">
    <source>
        <dbReference type="SAM" id="SignalP"/>
    </source>
</evidence>
<evidence type="ECO:0000313" key="4">
    <source>
        <dbReference type="Proteomes" id="UP000006038"/>
    </source>
</evidence>
<dbReference type="GO" id="GO:0004869">
    <property type="term" value="F:cysteine-type endopeptidase inhibitor activity"/>
    <property type="evidence" value="ECO:0007669"/>
    <property type="project" value="InterPro"/>
</dbReference>
<dbReference type="InterPro" id="IPR000010">
    <property type="entry name" value="Cystatin_dom"/>
</dbReference>
<reference evidence="3" key="2">
    <citation type="submission" date="2013-04" db="UniProtKB">
        <authorList>
            <consortium name="EnsemblPlants"/>
        </authorList>
    </citation>
    <scope>IDENTIFICATION</scope>
</reference>
<sequence>MMRRTSSPSPSSSLLPLLVVAAALVAAALPAAEATYRPIANPNALVYQQVGRFSVIVYNLSHRKSLVFVSVVSGETEAAVGGGGGTSYRLAVAVAKPDGSAARYHCLVWGVPGSHLDTWQLRRFRRIQ</sequence>
<feature type="domain" description="Cystatin" evidence="2">
    <location>
        <begin position="48"/>
        <end position="116"/>
    </location>
</feature>
<dbReference type="OMA" id="ARYHCLV"/>
<evidence type="ECO:0000259" key="2">
    <source>
        <dbReference type="Pfam" id="PF16845"/>
    </source>
</evidence>
<dbReference type="HOGENOM" id="CLU_113093_3_1_1"/>
<feature type="signal peptide" evidence="1">
    <location>
        <begin position="1"/>
        <end position="34"/>
    </location>
</feature>
<dbReference type="eggNOG" id="ENOG502R6YY">
    <property type="taxonomic scope" value="Eukaryota"/>
</dbReference>
<proteinExistence type="predicted"/>
<dbReference type="EnsemblPlants" id="OB03G15550.1">
    <property type="protein sequence ID" value="OB03G15550.1"/>
    <property type="gene ID" value="OB03G15550"/>
</dbReference>
<dbReference type="Gramene" id="OB03G15550.1">
    <property type="protein sequence ID" value="OB03G15550.1"/>
    <property type="gene ID" value="OB03G15550"/>
</dbReference>
<dbReference type="Gene3D" id="3.10.450.10">
    <property type="match status" value="1"/>
</dbReference>
<evidence type="ECO:0000313" key="3">
    <source>
        <dbReference type="EnsemblPlants" id="OB03G15550.1"/>
    </source>
</evidence>